<gene>
    <name evidence="3" type="ORF">H8S09_08160</name>
</gene>
<accession>A0A8I0AIV4</accession>
<dbReference type="Proteomes" id="UP000615234">
    <property type="component" value="Unassembled WGS sequence"/>
</dbReference>
<keyword evidence="1" id="KW-0812">Transmembrane</keyword>
<comment type="caution">
    <text evidence="3">The sequence shown here is derived from an EMBL/GenBank/DDBJ whole genome shotgun (WGS) entry which is preliminary data.</text>
</comment>
<evidence type="ECO:0000259" key="2">
    <source>
        <dbReference type="Pfam" id="PF12164"/>
    </source>
</evidence>
<feature type="transmembrane region" description="Helical" evidence="1">
    <location>
        <begin position="103"/>
        <end position="121"/>
    </location>
</feature>
<dbReference type="EMBL" id="JACOOX010000004">
    <property type="protein sequence ID" value="MBC5662865.1"/>
    <property type="molecule type" value="Genomic_DNA"/>
</dbReference>
<dbReference type="RefSeq" id="WP_021944474.1">
    <property type="nucleotide sequence ID" value="NZ_JACOOX010000004.1"/>
</dbReference>
<dbReference type="AlphaFoldDB" id="A0A8I0AIV4"/>
<sequence>MAEMVYLQLAESVLAEKRKVLIRDVSKVVSDNLDLKNKIEKIELMNFSTSSKEQQVISILDIIEEIRKNCDGELCIQNLGQPDVVVYYKAFDPSDRIKQKFKFIFLCLIAFFGAGFSIISYNSDVNLVGQLDLLQNVFTGGSESGAMIGGVAYSLGLFIGIIVFFNHGANKKFTDDPTPLQVQMRQYEQEINQTVITDSVRKKDVRDAD</sequence>
<protein>
    <submittedName>
        <fullName evidence="3">Stage V sporulation protein AA</fullName>
    </submittedName>
</protein>
<evidence type="ECO:0000256" key="1">
    <source>
        <dbReference type="SAM" id="Phobius"/>
    </source>
</evidence>
<dbReference type="Pfam" id="PF12164">
    <property type="entry name" value="SporV_AA"/>
    <property type="match status" value="1"/>
</dbReference>
<dbReference type="InterPro" id="IPR038548">
    <property type="entry name" value="SporV_AA_N_sf"/>
</dbReference>
<keyword evidence="4" id="KW-1185">Reference proteome</keyword>
<feature type="transmembrane region" description="Helical" evidence="1">
    <location>
        <begin position="146"/>
        <end position="165"/>
    </location>
</feature>
<reference evidence="3 4" key="1">
    <citation type="submission" date="2020-08" db="EMBL/GenBank/DDBJ databases">
        <title>Genome public.</title>
        <authorList>
            <person name="Liu C."/>
            <person name="Sun Q."/>
        </authorList>
    </citation>
    <scope>NUCLEOTIDE SEQUENCE [LARGE SCALE GENOMIC DNA]</scope>
    <source>
        <strain evidence="3 4">NSJ-10</strain>
    </source>
</reference>
<keyword evidence="1" id="KW-0472">Membrane</keyword>
<dbReference type="Gene3D" id="2.60.480.10">
    <property type="entry name" value="eubacterium ventriosum atcc domain"/>
    <property type="match status" value="1"/>
</dbReference>
<keyword evidence="1" id="KW-1133">Transmembrane helix</keyword>
<evidence type="ECO:0000313" key="4">
    <source>
        <dbReference type="Proteomes" id="UP000615234"/>
    </source>
</evidence>
<feature type="domain" description="Stage V sporulation protein AA" evidence="2">
    <location>
        <begin position="3"/>
        <end position="90"/>
    </location>
</feature>
<evidence type="ECO:0000313" key="3">
    <source>
        <dbReference type="EMBL" id="MBC5662865.1"/>
    </source>
</evidence>
<proteinExistence type="predicted"/>
<dbReference type="InterPro" id="IPR021997">
    <property type="entry name" value="SporV_AA"/>
</dbReference>
<name>A0A8I0AIV4_9FIRM</name>
<organism evidence="3 4">
    <name type="scientific">Coprococcus hominis</name>
    <name type="common">ex Liu et al. 2022</name>
    <dbReference type="NCBI Taxonomy" id="2763039"/>
    <lineage>
        <taxon>Bacteria</taxon>
        <taxon>Bacillati</taxon>
        <taxon>Bacillota</taxon>
        <taxon>Clostridia</taxon>
        <taxon>Lachnospirales</taxon>
        <taxon>Lachnospiraceae</taxon>
        <taxon>Coprococcus</taxon>
    </lineage>
</organism>